<accession>A0A0B7BBJ0</accession>
<reference evidence="2" key="1">
    <citation type="submission" date="2014-12" db="EMBL/GenBank/DDBJ databases">
        <title>Insight into the proteome of Arion vulgaris.</title>
        <authorList>
            <person name="Aradska J."/>
            <person name="Bulat T."/>
            <person name="Smidak R."/>
            <person name="Sarate P."/>
            <person name="Gangsoo J."/>
            <person name="Sialana F."/>
            <person name="Bilban M."/>
            <person name="Lubec G."/>
        </authorList>
    </citation>
    <scope>NUCLEOTIDE SEQUENCE</scope>
    <source>
        <tissue evidence="2">Skin</tissue>
    </source>
</reference>
<feature type="compositionally biased region" description="Basic and acidic residues" evidence="1">
    <location>
        <begin position="60"/>
        <end position="69"/>
    </location>
</feature>
<feature type="non-terminal residue" evidence="2">
    <location>
        <position position="1"/>
    </location>
</feature>
<evidence type="ECO:0000313" key="2">
    <source>
        <dbReference type="EMBL" id="CEK89661.1"/>
    </source>
</evidence>
<feature type="compositionally biased region" description="Polar residues" evidence="1">
    <location>
        <begin position="238"/>
        <end position="253"/>
    </location>
</feature>
<organism evidence="2">
    <name type="scientific">Arion vulgaris</name>
    <dbReference type="NCBI Taxonomy" id="1028688"/>
    <lineage>
        <taxon>Eukaryota</taxon>
        <taxon>Metazoa</taxon>
        <taxon>Spiralia</taxon>
        <taxon>Lophotrochozoa</taxon>
        <taxon>Mollusca</taxon>
        <taxon>Gastropoda</taxon>
        <taxon>Heterobranchia</taxon>
        <taxon>Euthyneura</taxon>
        <taxon>Panpulmonata</taxon>
        <taxon>Eupulmonata</taxon>
        <taxon>Stylommatophora</taxon>
        <taxon>Helicina</taxon>
        <taxon>Arionoidea</taxon>
        <taxon>Arionidae</taxon>
        <taxon>Arion</taxon>
    </lineage>
</organism>
<sequence length="253" mass="28158">VGGQPSSSGKTGGQLSGSEKSRKNLESTDGYENVDKTRKQTNNDYSSEKSEGSDNNYQILERRIGRDSDMTSSSQEDGIDSLSDNYPKKNELTGRDNYDKNGEYTNDNSESRKSKTKTDNTNNDFTNSGKRRRHGIVLESSETRRVKDEDNSGRNNQYRKTKGDGDVVFVNSNNNDGLEKSGGKIDGTKGSRHTSYEDNVDNEEKSTKDSTNHGRSSNKDDMYNSGNKRKFESKNSEKGSSQFRNNGNDKTAS</sequence>
<feature type="compositionally biased region" description="Basic and acidic residues" evidence="1">
    <location>
        <begin position="202"/>
        <end position="222"/>
    </location>
</feature>
<feature type="compositionally biased region" description="Basic and acidic residues" evidence="1">
    <location>
        <begin position="177"/>
        <end position="189"/>
    </location>
</feature>
<dbReference type="AlphaFoldDB" id="A0A0B7BBJ0"/>
<feature type="compositionally biased region" description="Basic and acidic residues" evidence="1">
    <location>
        <begin position="86"/>
        <end position="102"/>
    </location>
</feature>
<gene>
    <name evidence="2" type="primary">ORF172266</name>
</gene>
<name>A0A0B7BBJ0_9EUPU</name>
<feature type="compositionally biased region" description="Basic and acidic residues" evidence="1">
    <location>
        <begin position="109"/>
        <end position="118"/>
    </location>
</feature>
<feature type="non-terminal residue" evidence="2">
    <location>
        <position position="253"/>
    </location>
</feature>
<evidence type="ECO:0000256" key="1">
    <source>
        <dbReference type="SAM" id="MobiDB-lite"/>
    </source>
</evidence>
<proteinExistence type="predicted"/>
<dbReference type="EMBL" id="HACG01042796">
    <property type="protein sequence ID" value="CEK89661.1"/>
    <property type="molecule type" value="Transcribed_RNA"/>
</dbReference>
<protein>
    <submittedName>
        <fullName evidence="2">Uncharacterized protein</fullName>
    </submittedName>
</protein>
<feature type="compositionally biased region" description="Basic and acidic residues" evidence="1">
    <location>
        <begin position="141"/>
        <end position="152"/>
    </location>
</feature>
<feature type="region of interest" description="Disordered" evidence="1">
    <location>
        <begin position="1"/>
        <end position="253"/>
    </location>
</feature>